<evidence type="ECO:0000256" key="2">
    <source>
        <dbReference type="ARBA" id="ARBA00023015"/>
    </source>
</evidence>
<sequence>MNDGLSYLVTSGLQAQGFKVPNDASVCGFDNGQLSQLSTPSIITMDIDFKAFGQNAVEKLFSRMGNPEAPHQEVLLPAKLIERESTQKNGTRNKIKQQ</sequence>
<reference evidence="6 7" key="1">
    <citation type="submission" date="2022-04" db="EMBL/GenBank/DDBJ databases">
        <title>Halobacillus sp. isolated from saltern.</title>
        <authorList>
            <person name="Won M."/>
            <person name="Lee C.-M."/>
            <person name="Woen H.-Y."/>
            <person name="Kwon S.-W."/>
        </authorList>
    </citation>
    <scope>NUCLEOTIDE SEQUENCE [LARGE SCALE GENOMIC DNA]</scope>
    <source>
        <strain evidence="6 7">SSTM10-2</strain>
    </source>
</reference>
<feature type="domain" description="Transcriptional regulator LacI/GalR-like sensor" evidence="5">
    <location>
        <begin position="2"/>
        <end position="86"/>
    </location>
</feature>
<dbReference type="RefSeq" id="WP_244754675.1">
    <property type="nucleotide sequence ID" value="NZ_CP095074.1"/>
</dbReference>
<gene>
    <name evidence="6" type="ORF">MUO14_07775</name>
</gene>
<dbReference type="EMBL" id="CP095074">
    <property type="protein sequence ID" value="UOQ94819.1"/>
    <property type="molecule type" value="Genomic_DNA"/>
</dbReference>
<proteinExistence type="predicted"/>
<keyword evidence="3" id="KW-0238">DNA-binding</keyword>
<name>A0ABY4H3B5_9BACI</name>
<dbReference type="InterPro" id="IPR046335">
    <property type="entry name" value="LacI/GalR-like_sensor"/>
</dbReference>
<evidence type="ECO:0000256" key="1">
    <source>
        <dbReference type="ARBA" id="ARBA00022491"/>
    </source>
</evidence>
<evidence type="ECO:0000313" key="6">
    <source>
        <dbReference type="EMBL" id="UOQ94819.1"/>
    </source>
</evidence>
<accession>A0ABY4H3B5</accession>
<protein>
    <submittedName>
        <fullName evidence="6">Substrate-binding domain-containing protein</fullName>
    </submittedName>
</protein>
<dbReference type="Gene3D" id="3.40.50.2300">
    <property type="match status" value="1"/>
</dbReference>
<dbReference type="Pfam" id="PF13377">
    <property type="entry name" value="Peripla_BP_3"/>
    <property type="match status" value="1"/>
</dbReference>
<keyword evidence="4" id="KW-0804">Transcription</keyword>
<dbReference type="SUPFAM" id="SSF53822">
    <property type="entry name" value="Periplasmic binding protein-like I"/>
    <property type="match status" value="1"/>
</dbReference>
<dbReference type="Proteomes" id="UP000831880">
    <property type="component" value="Chromosome"/>
</dbReference>
<keyword evidence="7" id="KW-1185">Reference proteome</keyword>
<dbReference type="InterPro" id="IPR028082">
    <property type="entry name" value="Peripla_BP_I"/>
</dbReference>
<keyword evidence="2" id="KW-0805">Transcription regulation</keyword>
<dbReference type="PANTHER" id="PTHR30146:SF148">
    <property type="entry name" value="HTH-TYPE TRANSCRIPTIONAL REPRESSOR PURR-RELATED"/>
    <property type="match status" value="1"/>
</dbReference>
<evidence type="ECO:0000256" key="4">
    <source>
        <dbReference type="ARBA" id="ARBA00023163"/>
    </source>
</evidence>
<dbReference type="PANTHER" id="PTHR30146">
    <property type="entry name" value="LACI-RELATED TRANSCRIPTIONAL REPRESSOR"/>
    <property type="match status" value="1"/>
</dbReference>
<evidence type="ECO:0000313" key="7">
    <source>
        <dbReference type="Proteomes" id="UP000831880"/>
    </source>
</evidence>
<organism evidence="6 7">
    <name type="scientific">Halobacillus shinanisalinarum</name>
    <dbReference type="NCBI Taxonomy" id="2932258"/>
    <lineage>
        <taxon>Bacteria</taxon>
        <taxon>Bacillati</taxon>
        <taxon>Bacillota</taxon>
        <taxon>Bacilli</taxon>
        <taxon>Bacillales</taxon>
        <taxon>Bacillaceae</taxon>
        <taxon>Halobacillus</taxon>
    </lineage>
</organism>
<keyword evidence="1" id="KW-0678">Repressor</keyword>
<evidence type="ECO:0000259" key="5">
    <source>
        <dbReference type="Pfam" id="PF13377"/>
    </source>
</evidence>
<evidence type="ECO:0000256" key="3">
    <source>
        <dbReference type="ARBA" id="ARBA00023125"/>
    </source>
</evidence>